<evidence type="ECO:0000313" key="7">
    <source>
        <dbReference type="EMBL" id="KZE24422.1"/>
    </source>
</evidence>
<dbReference type="EMBL" id="LQQR01000002">
    <property type="protein sequence ID" value="KZE24422.1"/>
    <property type="molecule type" value="Genomic_DNA"/>
</dbReference>
<dbReference type="Gene3D" id="1.10.3660.10">
    <property type="entry name" value="6-phosphogluconate dehydrogenase C-terminal like domain"/>
    <property type="match status" value="1"/>
</dbReference>
<dbReference type="Proteomes" id="UP000076612">
    <property type="component" value="Unassembled WGS sequence"/>
</dbReference>
<dbReference type="PANTHER" id="PTHR21363:SF0">
    <property type="entry name" value="PREPHENATE DEHYDROGENASE [NADP(+)]"/>
    <property type="match status" value="1"/>
</dbReference>
<dbReference type="Gene3D" id="3.40.50.720">
    <property type="entry name" value="NAD(P)-binding Rossmann-like Domain"/>
    <property type="match status" value="1"/>
</dbReference>
<comment type="pathway">
    <text evidence="4">Amino-acid biosynthesis.</text>
</comment>
<dbReference type="PROSITE" id="PS51176">
    <property type="entry name" value="PDH_ADH"/>
    <property type="match status" value="1"/>
</dbReference>
<dbReference type="PANTHER" id="PTHR21363">
    <property type="entry name" value="PREPHENATE DEHYDROGENASE"/>
    <property type="match status" value="1"/>
</dbReference>
<comment type="similarity">
    <text evidence="1">Belongs to the prephenate/arogenate dehydrogenase family.</text>
</comment>
<accession>A0A165EI21</accession>
<dbReference type="NCBIfam" id="NF005111">
    <property type="entry name" value="PRK06545.2-3"/>
    <property type="match status" value="1"/>
</dbReference>
<dbReference type="InterPro" id="IPR008927">
    <property type="entry name" value="6-PGluconate_DH-like_C_sf"/>
</dbReference>
<dbReference type="InterPro" id="IPR050812">
    <property type="entry name" value="Preph/Arog_dehydrog"/>
</dbReference>
<dbReference type="STRING" id="33889.AVW13_03875"/>
<dbReference type="GO" id="GO:0070403">
    <property type="term" value="F:NAD+ binding"/>
    <property type="evidence" value="ECO:0007669"/>
    <property type="project" value="InterPro"/>
</dbReference>
<feature type="region of interest" description="Disordered" evidence="5">
    <location>
        <begin position="39"/>
        <end position="80"/>
    </location>
</feature>
<evidence type="ECO:0000256" key="4">
    <source>
        <dbReference type="ARBA" id="ARBA00029440"/>
    </source>
</evidence>
<keyword evidence="3" id="KW-0028">Amino-acid biosynthesis</keyword>
<reference evidence="8 10" key="3">
    <citation type="submission" date="2017-04" db="EMBL/GenBank/DDBJ databases">
        <title>Kefir bacterial isolates.</title>
        <authorList>
            <person name="Kim Y."/>
            <person name="Blasche S."/>
            <person name="Patil K.R."/>
        </authorList>
    </citation>
    <scope>NUCLEOTIDE SEQUENCE [LARGE SCALE GENOMIC DNA]</scope>
    <source>
        <strain evidence="8 10">OG2</strain>
    </source>
</reference>
<evidence type="ECO:0000256" key="1">
    <source>
        <dbReference type="ARBA" id="ARBA00007964"/>
    </source>
</evidence>
<evidence type="ECO:0000256" key="2">
    <source>
        <dbReference type="ARBA" id="ARBA00023002"/>
    </source>
</evidence>
<evidence type="ECO:0000313" key="9">
    <source>
        <dbReference type="Proteomes" id="UP000076612"/>
    </source>
</evidence>
<keyword evidence="2" id="KW-0560">Oxidoreductase</keyword>
<feature type="domain" description="Prephenate/arogenate dehydrogenase" evidence="6">
    <location>
        <begin position="1"/>
        <end position="312"/>
    </location>
</feature>
<dbReference type="InterPro" id="IPR036291">
    <property type="entry name" value="NAD(P)-bd_dom_sf"/>
</dbReference>
<dbReference type="CDD" id="cd02116">
    <property type="entry name" value="ACT"/>
    <property type="match status" value="1"/>
</dbReference>
<dbReference type="InterPro" id="IPR046826">
    <property type="entry name" value="PDH_N"/>
</dbReference>
<sequence length="393" mass="40484">MRVHIIGTGLLGASLGLALSGRGHTVTLEDTSPTAQQLASDLGAGEPVAPASPGPRTAVPGTAVPGTAGGSPGATTSAGEDIDPDIVVVATPPDVAAHVIAGALRNYPRATVTDVASIKTRLLETVRGLVTADQLDRYIGCHPMAGREKSGAISARPDLFTARPWVICSDDDTPASRLREVVEMAEATGASVTHLDPRIHDAAVAKVSHVPQVVSSLVASQLRHAPLDEVALAGQGLRDVTRIAASDPGLWTQILSGNAEEVRTVLLALRGELDSVIEALSLGPGSTGAIARAIAHGNEGHDRIPGKHGQAPTAYAVVTVLIPDTPGTLASLFKDIGDLGINVEDFRMDHAPGRRLGIVDVSVMPANANELETGLQALGWRIPESAIEKEGTT</sequence>
<protein>
    <submittedName>
        <fullName evidence="8">Prephenate dehydrogenase</fullName>
    </submittedName>
</protein>
<dbReference type="InterPro" id="IPR046825">
    <property type="entry name" value="PDH_C"/>
</dbReference>
<dbReference type="InterPro" id="IPR045865">
    <property type="entry name" value="ACT-like_dom_sf"/>
</dbReference>
<dbReference type="InterPro" id="IPR003099">
    <property type="entry name" value="Prephen_DH"/>
</dbReference>
<organism evidence="8 10">
    <name type="scientific">Brevibacterium casei</name>
    <dbReference type="NCBI Taxonomy" id="33889"/>
    <lineage>
        <taxon>Bacteria</taxon>
        <taxon>Bacillati</taxon>
        <taxon>Actinomycetota</taxon>
        <taxon>Actinomycetes</taxon>
        <taxon>Micrococcales</taxon>
        <taxon>Brevibacteriaceae</taxon>
        <taxon>Brevibacterium</taxon>
    </lineage>
</organism>
<dbReference type="AlphaFoldDB" id="A0A165EI21"/>
<reference evidence="9" key="1">
    <citation type="submission" date="2016-01" db="EMBL/GenBank/DDBJ databases">
        <title>Draft genome of Chromobacterium sp. F49.</title>
        <authorList>
            <person name="Hong K.W."/>
        </authorList>
    </citation>
    <scope>NUCLEOTIDE SEQUENCE [LARGE SCALE GENOMIC DNA]</scope>
    <source>
        <strain evidence="9">M40</strain>
    </source>
</reference>
<dbReference type="Proteomes" id="UP000216867">
    <property type="component" value="Unassembled WGS sequence"/>
</dbReference>
<reference evidence="7" key="2">
    <citation type="submission" date="2016-01" db="EMBL/GenBank/DDBJ databases">
        <authorList>
            <person name="Hong K.W."/>
        </authorList>
    </citation>
    <scope>NUCLEOTIDE SEQUENCE</scope>
    <source>
        <strain evidence="7">M40</strain>
    </source>
</reference>
<dbReference type="GO" id="GO:0004665">
    <property type="term" value="F:prephenate dehydrogenase (NADP+) activity"/>
    <property type="evidence" value="ECO:0007669"/>
    <property type="project" value="InterPro"/>
</dbReference>
<comment type="caution">
    <text evidence="8">The sequence shown here is derived from an EMBL/GenBank/DDBJ whole genome shotgun (WGS) entry which is preliminary data.</text>
</comment>
<dbReference type="Pfam" id="PF20463">
    <property type="entry name" value="PDH_C"/>
    <property type="match status" value="1"/>
</dbReference>
<feature type="compositionally biased region" description="Low complexity" evidence="5">
    <location>
        <begin position="57"/>
        <end position="66"/>
    </location>
</feature>
<name>A0A165EI21_9MICO</name>
<evidence type="ECO:0000256" key="5">
    <source>
        <dbReference type="SAM" id="MobiDB-lite"/>
    </source>
</evidence>
<proteinExistence type="inferred from homology"/>
<dbReference type="EMBL" id="NCWY01000021">
    <property type="protein sequence ID" value="PAK93046.1"/>
    <property type="molecule type" value="Genomic_DNA"/>
</dbReference>
<dbReference type="SUPFAM" id="SSF55021">
    <property type="entry name" value="ACT-like"/>
    <property type="match status" value="1"/>
</dbReference>
<evidence type="ECO:0000259" key="6">
    <source>
        <dbReference type="PROSITE" id="PS51176"/>
    </source>
</evidence>
<dbReference type="RefSeq" id="WP_063248822.1">
    <property type="nucleotide sequence ID" value="NZ_JALXOP010000034.1"/>
</dbReference>
<dbReference type="Gene3D" id="3.30.70.260">
    <property type="match status" value="1"/>
</dbReference>
<evidence type="ECO:0000256" key="3">
    <source>
        <dbReference type="ARBA" id="ARBA00023141"/>
    </source>
</evidence>
<dbReference type="SUPFAM" id="SSF48179">
    <property type="entry name" value="6-phosphogluconate dehydrogenase C-terminal domain-like"/>
    <property type="match status" value="1"/>
</dbReference>
<dbReference type="GO" id="GO:0006571">
    <property type="term" value="P:tyrosine biosynthetic process"/>
    <property type="evidence" value="ECO:0007669"/>
    <property type="project" value="InterPro"/>
</dbReference>
<evidence type="ECO:0000313" key="10">
    <source>
        <dbReference type="Proteomes" id="UP000216867"/>
    </source>
</evidence>
<dbReference type="NCBIfam" id="NF005112">
    <property type="entry name" value="PRK06545.2-4"/>
    <property type="match status" value="1"/>
</dbReference>
<dbReference type="Pfam" id="PF02153">
    <property type="entry name" value="PDH_N"/>
    <property type="match status" value="1"/>
</dbReference>
<dbReference type="SUPFAM" id="SSF51735">
    <property type="entry name" value="NAD(P)-binding Rossmann-fold domains"/>
    <property type="match status" value="1"/>
</dbReference>
<evidence type="ECO:0000313" key="8">
    <source>
        <dbReference type="EMBL" id="PAK93046.1"/>
    </source>
</evidence>
<keyword evidence="3" id="KW-0057">Aromatic amino acid biosynthesis</keyword>
<gene>
    <name evidence="7" type="ORF">AVW13_03875</name>
    <name evidence="8" type="ORF">B8X04_16360</name>
</gene>
<dbReference type="GO" id="GO:0008977">
    <property type="term" value="F:prephenate dehydrogenase (NAD+) activity"/>
    <property type="evidence" value="ECO:0007669"/>
    <property type="project" value="InterPro"/>
</dbReference>